<dbReference type="InterPro" id="IPR000182">
    <property type="entry name" value="GNAT_dom"/>
</dbReference>
<evidence type="ECO:0000256" key="8">
    <source>
        <dbReference type="RuleBase" id="RU365045"/>
    </source>
</evidence>
<dbReference type="GO" id="GO:0019491">
    <property type="term" value="P:ectoine biosynthetic process"/>
    <property type="evidence" value="ECO:0007669"/>
    <property type="project" value="UniProtKB-UniPathway"/>
</dbReference>
<dbReference type="EC" id="2.3.1.178" evidence="3 8"/>
<dbReference type="InterPro" id="IPR012772">
    <property type="entry name" value="Ectoine_EctA"/>
</dbReference>
<comment type="caution">
    <text evidence="10">The sequence shown here is derived from an EMBL/GenBank/DDBJ whole genome shotgun (WGS) entry which is preliminary data.</text>
</comment>
<sequence length="208" mass="22242">MSFQALQALAGGLSTDRSGPVPIAQQPHLSQQSPSLALRCAAKADAGEIERLVRDSGVLDVNSLYAYLLLCDHFGQTCLVAERASGEPGAADGLAGFLTSYLPPAKPGVAFVWQVGVADWARKQGLAKRLLGRLIGLPELAETRYLETTITDSNLASRRLFTSFAEQIGASVRNDTGYTTADLGGEHEAEKLYRIGPLPADRSPFKEL</sequence>
<evidence type="ECO:0000256" key="6">
    <source>
        <dbReference type="ARBA" id="ARBA00023315"/>
    </source>
</evidence>
<evidence type="ECO:0000256" key="4">
    <source>
        <dbReference type="ARBA" id="ARBA00017935"/>
    </source>
</evidence>
<comment type="function">
    <text evidence="8">Catalyzes the acetylation of L-2,4-diaminobutyrate (DABA) to gamma-N-acetyl-alpha,gamma-diaminobutyric acid (ADABA) with acetyl coenzyme A.</text>
</comment>
<accession>A0A5C5ZJY8</accession>
<keyword evidence="6 8" id="KW-0012">Acyltransferase</keyword>
<dbReference type="PROSITE" id="PS51186">
    <property type="entry name" value="GNAT"/>
    <property type="match status" value="1"/>
</dbReference>
<name>A0A5C5ZJY8_9BACT</name>
<comment type="similarity">
    <text evidence="2 8">Belongs to the acetyltransferase family. EctA subfamily.</text>
</comment>
<dbReference type="Gene3D" id="3.40.630.30">
    <property type="match status" value="1"/>
</dbReference>
<comment type="catalytic activity">
    <reaction evidence="7 8">
        <text>L-2,4-diaminobutanoate + acetyl-CoA = (2S)-4-acetamido-2-aminobutanoate + CoA + H(+)</text>
        <dbReference type="Rhea" id="RHEA:16901"/>
        <dbReference type="ChEBI" id="CHEBI:15378"/>
        <dbReference type="ChEBI" id="CHEBI:57287"/>
        <dbReference type="ChEBI" id="CHEBI:57288"/>
        <dbReference type="ChEBI" id="CHEBI:58761"/>
        <dbReference type="ChEBI" id="CHEBI:58929"/>
        <dbReference type="EC" id="2.3.1.178"/>
    </reaction>
</comment>
<evidence type="ECO:0000256" key="3">
    <source>
        <dbReference type="ARBA" id="ARBA00012355"/>
    </source>
</evidence>
<dbReference type="Proteomes" id="UP000315440">
    <property type="component" value="Unassembled WGS sequence"/>
</dbReference>
<dbReference type="AlphaFoldDB" id="A0A5C5ZJY8"/>
<dbReference type="EMBL" id="SJPQ01000003">
    <property type="protein sequence ID" value="TWT87141.1"/>
    <property type="molecule type" value="Genomic_DNA"/>
</dbReference>
<keyword evidence="11" id="KW-1185">Reference proteome</keyword>
<dbReference type="Pfam" id="PF00583">
    <property type="entry name" value="Acetyltransf_1"/>
    <property type="match status" value="1"/>
</dbReference>
<organism evidence="10 11">
    <name type="scientific">Pseudobythopirellula maris</name>
    <dbReference type="NCBI Taxonomy" id="2527991"/>
    <lineage>
        <taxon>Bacteria</taxon>
        <taxon>Pseudomonadati</taxon>
        <taxon>Planctomycetota</taxon>
        <taxon>Planctomycetia</taxon>
        <taxon>Pirellulales</taxon>
        <taxon>Lacipirellulaceae</taxon>
        <taxon>Pseudobythopirellula</taxon>
    </lineage>
</organism>
<comment type="pathway">
    <text evidence="1 8">Amine and polyamine biosynthesis; ectoine biosynthesis; L-ectoine from L-aspartate 4-semialdehyde: step 2/3.</text>
</comment>
<evidence type="ECO:0000313" key="11">
    <source>
        <dbReference type="Proteomes" id="UP000315440"/>
    </source>
</evidence>
<proteinExistence type="inferred from homology"/>
<keyword evidence="5 8" id="KW-0808">Transferase</keyword>
<dbReference type="InterPro" id="IPR016181">
    <property type="entry name" value="Acyl_CoA_acyltransferase"/>
</dbReference>
<dbReference type="CDD" id="cd04301">
    <property type="entry name" value="NAT_SF"/>
    <property type="match status" value="1"/>
</dbReference>
<dbReference type="GO" id="GO:0033816">
    <property type="term" value="F:diaminobutyrate acetyltransferase activity"/>
    <property type="evidence" value="ECO:0007669"/>
    <property type="project" value="UniProtKB-EC"/>
</dbReference>
<evidence type="ECO:0000256" key="2">
    <source>
        <dbReference type="ARBA" id="ARBA00010712"/>
    </source>
</evidence>
<evidence type="ECO:0000256" key="1">
    <source>
        <dbReference type="ARBA" id="ARBA00004978"/>
    </source>
</evidence>
<dbReference type="UniPathway" id="UPA00067">
    <property type="reaction ID" value="UER00122"/>
</dbReference>
<protein>
    <recommendedName>
        <fullName evidence="4 8">L-2,4-diaminobutyric acid acetyltransferase</fullName>
        <shortName evidence="8">DABA acetyltransferase</shortName>
        <ecNumber evidence="3 8">2.3.1.178</ecNumber>
    </recommendedName>
</protein>
<feature type="domain" description="N-acetyltransferase" evidence="9">
    <location>
        <begin position="36"/>
        <end position="199"/>
    </location>
</feature>
<reference evidence="10 11" key="1">
    <citation type="submission" date="2019-02" db="EMBL/GenBank/DDBJ databases">
        <title>Deep-cultivation of Planctomycetes and their phenomic and genomic characterization uncovers novel biology.</title>
        <authorList>
            <person name="Wiegand S."/>
            <person name="Jogler M."/>
            <person name="Boedeker C."/>
            <person name="Pinto D."/>
            <person name="Vollmers J."/>
            <person name="Rivas-Marin E."/>
            <person name="Kohn T."/>
            <person name="Peeters S.H."/>
            <person name="Heuer A."/>
            <person name="Rast P."/>
            <person name="Oberbeckmann S."/>
            <person name="Bunk B."/>
            <person name="Jeske O."/>
            <person name="Meyerdierks A."/>
            <person name="Storesund J.E."/>
            <person name="Kallscheuer N."/>
            <person name="Luecker S."/>
            <person name="Lage O.M."/>
            <person name="Pohl T."/>
            <person name="Merkel B.J."/>
            <person name="Hornburger P."/>
            <person name="Mueller R.-W."/>
            <person name="Bruemmer F."/>
            <person name="Labrenz M."/>
            <person name="Spormann A.M."/>
            <person name="Op Den Camp H."/>
            <person name="Overmann J."/>
            <person name="Amann R."/>
            <person name="Jetten M.S.M."/>
            <person name="Mascher T."/>
            <person name="Medema M.H."/>
            <person name="Devos D.P."/>
            <person name="Kaster A.-K."/>
            <person name="Ovreas L."/>
            <person name="Rohde M."/>
            <person name="Galperin M.Y."/>
            <person name="Jogler C."/>
        </authorList>
    </citation>
    <scope>NUCLEOTIDE SEQUENCE [LARGE SCALE GENOMIC DNA]</scope>
    <source>
        <strain evidence="10 11">Mal64</strain>
    </source>
</reference>
<dbReference type="NCBIfam" id="TIGR02406">
    <property type="entry name" value="ectoine_EctA"/>
    <property type="match status" value="1"/>
</dbReference>
<evidence type="ECO:0000256" key="7">
    <source>
        <dbReference type="ARBA" id="ARBA00048924"/>
    </source>
</evidence>
<evidence type="ECO:0000313" key="10">
    <source>
        <dbReference type="EMBL" id="TWT87141.1"/>
    </source>
</evidence>
<gene>
    <name evidence="8 10" type="primary">ectA</name>
    <name evidence="10" type="ORF">Mal64_26760</name>
</gene>
<evidence type="ECO:0000259" key="9">
    <source>
        <dbReference type="PROSITE" id="PS51186"/>
    </source>
</evidence>
<dbReference type="SUPFAM" id="SSF55729">
    <property type="entry name" value="Acyl-CoA N-acyltransferases (Nat)"/>
    <property type="match status" value="1"/>
</dbReference>
<evidence type="ECO:0000256" key="5">
    <source>
        <dbReference type="ARBA" id="ARBA00022679"/>
    </source>
</evidence>